<accession>A0A1G8R8B7</accession>
<dbReference type="Gene3D" id="2.40.50.910">
    <property type="entry name" value="Type VII secretion system EccB, repeat 3 domain"/>
    <property type="match status" value="1"/>
</dbReference>
<proteinExistence type="inferred from homology"/>
<dbReference type="RefSeq" id="WP_072739813.1">
    <property type="nucleotide sequence ID" value="NZ_CP048813.1"/>
</dbReference>
<gene>
    <name evidence="10" type="ORF">SAMN05444695_11727</name>
</gene>
<dbReference type="Gene3D" id="3.30.2390.20">
    <property type="entry name" value="Type VII secretion system EccB, repeat 1 domain"/>
    <property type="match status" value="1"/>
</dbReference>
<evidence type="ECO:0000256" key="2">
    <source>
        <dbReference type="ARBA" id="ARBA00008149"/>
    </source>
</evidence>
<dbReference type="GO" id="GO:0005886">
    <property type="term" value="C:plasma membrane"/>
    <property type="evidence" value="ECO:0007669"/>
    <property type="project" value="UniProtKB-SubCell"/>
</dbReference>
<dbReference type="GO" id="GO:0005524">
    <property type="term" value="F:ATP binding"/>
    <property type="evidence" value="ECO:0007669"/>
    <property type="project" value="UniProtKB-KW"/>
</dbReference>
<reference evidence="10 11" key="1">
    <citation type="submission" date="2016-10" db="EMBL/GenBank/DDBJ databases">
        <authorList>
            <person name="de Groot N.N."/>
        </authorList>
    </citation>
    <scope>NUCLEOTIDE SEQUENCE [LARGE SCALE GENOMIC DNA]</scope>
    <source>
        <strain evidence="10 11">DSM 44892</strain>
    </source>
</reference>
<comment type="subcellular location">
    <subcellularLocation>
        <location evidence="1">Cell membrane</location>
        <topology evidence="1">Single-pass membrane protein</topology>
    </subcellularLocation>
</comment>
<dbReference type="Proteomes" id="UP000183263">
    <property type="component" value="Unassembled WGS sequence"/>
</dbReference>
<dbReference type="InterPro" id="IPR042485">
    <property type="entry name" value="T7SS_EccB_R3"/>
</dbReference>
<evidence type="ECO:0000256" key="6">
    <source>
        <dbReference type="ARBA" id="ARBA00022801"/>
    </source>
</evidence>
<keyword evidence="7" id="KW-0067">ATP-binding</keyword>
<keyword evidence="4" id="KW-0812">Transmembrane</keyword>
<keyword evidence="9" id="KW-0472">Membrane</keyword>
<evidence type="ECO:0000256" key="3">
    <source>
        <dbReference type="ARBA" id="ARBA00022475"/>
    </source>
</evidence>
<dbReference type="EMBL" id="FNDN01000017">
    <property type="protein sequence ID" value="SDJ12765.1"/>
    <property type="molecule type" value="Genomic_DNA"/>
</dbReference>
<dbReference type="InterPro" id="IPR044857">
    <property type="entry name" value="T7SS_EccB_R1"/>
</dbReference>
<dbReference type="GO" id="GO:0005576">
    <property type="term" value="C:extracellular region"/>
    <property type="evidence" value="ECO:0007669"/>
    <property type="project" value="TreeGrafter"/>
</dbReference>
<dbReference type="InterPro" id="IPR007795">
    <property type="entry name" value="T7SS_EccB"/>
</dbReference>
<dbReference type="PANTHER" id="PTHR40765">
    <property type="entry name" value="ESX-2 SECRETION SYSTEM ATPASE ECCB2"/>
    <property type="match status" value="1"/>
</dbReference>
<comment type="similarity">
    <text evidence="2">Belongs to the EccB family.</text>
</comment>
<dbReference type="NCBIfam" id="TIGR03919">
    <property type="entry name" value="T7SS_EccB"/>
    <property type="match status" value="1"/>
</dbReference>
<evidence type="ECO:0000256" key="1">
    <source>
        <dbReference type="ARBA" id="ARBA00004162"/>
    </source>
</evidence>
<keyword evidence="8" id="KW-1133">Transmembrane helix</keyword>
<dbReference type="OrthoDB" id="3847604at2"/>
<sequence length="493" mass="51872">MASTPTTRWQVNGYRFLVRRMEHALVRRDVRMLHDPMKSQSRALVVGIVVASLGLAACGALAIFRPQDKIGNATIVVGKDSGAMYVAYEDTFRPVLNLASARLILGKADDPVTVKESEIADRPRASLVGIPGAPQTLANGEQAAWSVCDTVSGDGNRSVTTSVLVGDRVIGEGGARLDGGQALLVGTRDESYLVYDGKRARIDMSNPRVTRALELEGIAPRPVSRGLLNAVPEVAEIRAPYIPHAGSATDYDLGGKPVGSVVRVKGQDDDSWTHYVLLQDGIQEISGAVARLIMYSNPTSDATEVDSVNPAAIGGVASTRSPIAVDTFPRDSPEVIGTQDKLVSCLTWSMLEGSTAENPQGSELSLFAGRSLPISPDARTVKLAQADGSGDNADHVYVQPGRAGFVQSTGIEAGSTRRDSRFYVADTGVRFGIADATHEADSAKALGLDGVPALAPWQILGLLAPGPQLDRESALIAHDGVAPAPDPAGISLK</sequence>
<evidence type="ECO:0000256" key="7">
    <source>
        <dbReference type="ARBA" id="ARBA00022840"/>
    </source>
</evidence>
<name>A0A1G8R8B7_9NOCA</name>
<keyword evidence="3" id="KW-1003">Cell membrane</keyword>
<evidence type="ECO:0000313" key="11">
    <source>
        <dbReference type="Proteomes" id="UP000183263"/>
    </source>
</evidence>
<keyword evidence="5" id="KW-0547">Nucleotide-binding</keyword>
<evidence type="ECO:0000256" key="9">
    <source>
        <dbReference type="ARBA" id="ARBA00023136"/>
    </source>
</evidence>
<evidence type="ECO:0000256" key="8">
    <source>
        <dbReference type="ARBA" id="ARBA00022989"/>
    </source>
</evidence>
<dbReference type="AlphaFoldDB" id="A0A1G8R8B7"/>
<organism evidence="10 11">
    <name type="scientific">Rhodococcus triatomae</name>
    <dbReference type="NCBI Taxonomy" id="300028"/>
    <lineage>
        <taxon>Bacteria</taxon>
        <taxon>Bacillati</taxon>
        <taxon>Actinomycetota</taxon>
        <taxon>Actinomycetes</taxon>
        <taxon>Mycobacteriales</taxon>
        <taxon>Nocardiaceae</taxon>
        <taxon>Rhodococcus</taxon>
    </lineage>
</organism>
<keyword evidence="11" id="KW-1185">Reference proteome</keyword>
<evidence type="ECO:0000256" key="4">
    <source>
        <dbReference type="ARBA" id="ARBA00022692"/>
    </source>
</evidence>
<keyword evidence="6" id="KW-0378">Hydrolase</keyword>
<dbReference type="PANTHER" id="PTHR40765:SF2">
    <property type="entry name" value="ESX-2 SECRETION SYSTEM ATPASE ECCB2"/>
    <property type="match status" value="1"/>
</dbReference>
<protein>
    <submittedName>
        <fullName evidence="10">Type VII secretion protein EccB</fullName>
    </submittedName>
</protein>
<dbReference type="GO" id="GO:0016787">
    <property type="term" value="F:hydrolase activity"/>
    <property type="evidence" value="ECO:0007669"/>
    <property type="project" value="UniProtKB-KW"/>
</dbReference>
<evidence type="ECO:0000313" key="10">
    <source>
        <dbReference type="EMBL" id="SDJ12765.1"/>
    </source>
</evidence>
<evidence type="ECO:0000256" key="5">
    <source>
        <dbReference type="ARBA" id="ARBA00022741"/>
    </source>
</evidence>
<dbReference type="Pfam" id="PF05108">
    <property type="entry name" value="T7SS_ESX1_EccB"/>
    <property type="match status" value="1"/>
</dbReference>